<keyword evidence="6" id="KW-1185">Reference proteome</keyword>
<dbReference type="GO" id="GO:0043565">
    <property type="term" value="F:sequence-specific DNA binding"/>
    <property type="evidence" value="ECO:0007669"/>
    <property type="project" value="InterPro"/>
</dbReference>
<keyword evidence="3" id="KW-0804">Transcription</keyword>
<dbReference type="PANTHER" id="PTHR46796:SF13">
    <property type="entry name" value="HTH-TYPE TRANSCRIPTIONAL ACTIVATOR RHAS"/>
    <property type="match status" value="1"/>
</dbReference>
<dbReference type="SMART" id="SM00342">
    <property type="entry name" value="HTH_ARAC"/>
    <property type="match status" value="1"/>
</dbReference>
<dbReference type="InterPro" id="IPR046532">
    <property type="entry name" value="DUF6597"/>
</dbReference>
<evidence type="ECO:0000313" key="5">
    <source>
        <dbReference type="EMBL" id="MYN00783.1"/>
    </source>
</evidence>
<dbReference type="InterPro" id="IPR009057">
    <property type="entry name" value="Homeodomain-like_sf"/>
</dbReference>
<comment type="caution">
    <text evidence="5">The sequence shown here is derived from an EMBL/GenBank/DDBJ whole genome shotgun (WGS) entry which is preliminary data.</text>
</comment>
<evidence type="ECO:0000256" key="3">
    <source>
        <dbReference type="ARBA" id="ARBA00023163"/>
    </source>
</evidence>
<dbReference type="EMBL" id="WWCJ01000001">
    <property type="protein sequence ID" value="MYN00783.1"/>
    <property type="molecule type" value="Genomic_DNA"/>
</dbReference>
<dbReference type="SUPFAM" id="SSF46689">
    <property type="entry name" value="Homeodomain-like"/>
    <property type="match status" value="1"/>
</dbReference>
<dbReference type="RefSeq" id="WP_161023792.1">
    <property type="nucleotide sequence ID" value="NZ_WWCJ01000001.1"/>
</dbReference>
<protein>
    <submittedName>
        <fullName evidence="5">Helix-turn-helix domain-containing protein</fullName>
    </submittedName>
</protein>
<evidence type="ECO:0000256" key="1">
    <source>
        <dbReference type="ARBA" id="ARBA00023015"/>
    </source>
</evidence>
<evidence type="ECO:0000256" key="2">
    <source>
        <dbReference type="ARBA" id="ARBA00023125"/>
    </source>
</evidence>
<dbReference type="Pfam" id="PF20240">
    <property type="entry name" value="DUF6597"/>
    <property type="match status" value="1"/>
</dbReference>
<dbReference type="Proteomes" id="UP000448575">
    <property type="component" value="Unassembled WGS sequence"/>
</dbReference>
<feature type="domain" description="HTH araC/xylS-type" evidence="4">
    <location>
        <begin position="173"/>
        <end position="277"/>
    </location>
</feature>
<dbReference type="PANTHER" id="PTHR46796">
    <property type="entry name" value="HTH-TYPE TRANSCRIPTIONAL ACTIVATOR RHAS-RELATED"/>
    <property type="match status" value="1"/>
</dbReference>
<dbReference type="Pfam" id="PF12833">
    <property type="entry name" value="HTH_18"/>
    <property type="match status" value="1"/>
</dbReference>
<reference evidence="5 6" key="1">
    <citation type="submission" date="2019-12" db="EMBL/GenBank/DDBJ databases">
        <title>Novel species isolated from a subtropical stream in China.</title>
        <authorList>
            <person name="Lu H."/>
        </authorList>
    </citation>
    <scope>NUCLEOTIDE SEQUENCE [LARGE SCALE GENOMIC DNA]</scope>
    <source>
        <strain evidence="5 6">DS3</strain>
    </source>
</reference>
<dbReference type="InterPro" id="IPR050204">
    <property type="entry name" value="AraC_XylS_family_regulators"/>
</dbReference>
<dbReference type="InterPro" id="IPR018060">
    <property type="entry name" value="HTH_AraC"/>
</dbReference>
<gene>
    <name evidence="5" type="ORF">GTP41_01585</name>
</gene>
<accession>A0A6N9HCN4</accession>
<sequence>MIGKTRQIDAAPRGVLVPGFATGAFCHERLAPCAALAGLVEHYWFVGWDMAGLPARQQETLPHPNVHLVVEHEAEGVYGVHTARYSKTLAGKGFAFGVKFRPGGFRPFLGRPVAQIADQRVPLASLFGASGMELVRELRALADADAAALPRAMAEVARNFLLARLPPPDADAEQAAQLVAAIAVDPALLTVEALAQQAGMTQRALQRLFQQYVGVGPKWVIKRYRMHEAVARLQAGAAPERASLAKLAQDLGYFDQAHFIREFTALVGKPPGAYRRALT</sequence>
<dbReference type="GO" id="GO:0003700">
    <property type="term" value="F:DNA-binding transcription factor activity"/>
    <property type="evidence" value="ECO:0007669"/>
    <property type="project" value="InterPro"/>
</dbReference>
<proteinExistence type="predicted"/>
<keyword evidence="1" id="KW-0805">Transcription regulation</keyword>
<name>A0A6N9HCN4_9BURK</name>
<evidence type="ECO:0000313" key="6">
    <source>
        <dbReference type="Proteomes" id="UP000448575"/>
    </source>
</evidence>
<keyword evidence="2" id="KW-0238">DNA-binding</keyword>
<dbReference type="PROSITE" id="PS01124">
    <property type="entry name" value="HTH_ARAC_FAMILY_2"/>
    <property type="match status" value="1"/>
</dbReference>
<dbReference type="AlphaFoldDB" id="A0A6N9HCN4"/>
<dbReference type="Gene3D" id="1.10.10.60">
    <property type="entry name" value="Homeodomain-like"/>
    <property type="match status" value="1"/>
</dbReference>
<evidence type="ECO:0000259" key="4">
    <source>
        <dbReference type="PROSITE" id="PS01124"/>
    </source>
</evidence>
<organism evidence="5 6">
    <name type="scientific">Pseudoduganella guangdongensis</name>
    <dbReference type="NCBI Taxonomy" id="2692179"/>
    <lineage>
        <taxon>Bacteria</taxon>
        <taxon>Pseudomonadati</taxon>
        <taxon>Pseudomonadota</taxon>
        <taxon>Betaproteobacteria</taxon>
        <taxon>Burkholderiales</taxon>
        <taxon>Oxalobacteraceae</taxon>
        <taxon>Telluria group</taxon>
        <taxon>Pseudoduganella</taxon>
    </lineage>
</organism>